<keyword evidence="2" id="KW-0812">Transmembrane</keyword>
<feature type="region of interest" description="Disordered" evidence="1">
    <location>
        <begin position="42"/>
        <end position="117"/>
    </location>
</feature>
<feature type="compositionally biased region" description="Low complexity" evidence="1">
    <location>
        <begin position="103"/>
        <end position="117"/>
    </location>
</feature>
<accession>A0A9X3S7X4</accession>
<keyword evidence="2" id="KW-1133">Transmembrane helix</keyword>
<keyword evidence="3" id="KW-0732">Signal</keyword>
<keyword evidence="5" id="KW-1185">Reference proteome</keyword>
<dbReference type="RefSeq" id="WP_270043106.1">
    <property type="nucleotide sequence ID" value="NZ_JAPDOD010000028.1"/>
</dbReference>
<feature type="signal peptide" evidence="3">
    <location>
        <begin position="1"/>
        <end position="21"/>
    </location>
</feature>
<evidence type="ECO:0000256" key="2">
    <source>
        <dbReference type="SAM" id="Phobius"/>
    </source>
</evidence>
<proteinExistence type="predicted"/>
<protein>
    <submittedName>
        <fullName evidence="4">Uncharacterized protein</fullName>
    </submittedName>
</protein>
<name>A0A9X3S7X4_9ACTN</name>
<feature type="transmembrane region" description="Helical" evidence="2">
    <location>
        <begin position="153"/>
        <end position="173"/>
    </location>
</feature>
<feature type="chain" id="PRO_5040808543" evidence="3">
    <location>
        <begin position="22"/>
        <end position="180"/>
    </location>
</feature>
<dbReference type="EMBL" id="JAPDOD010000028">
    <property type="protein sequence ID" value="MDA0163858.1"/>
    <property type="molecule type" value="Genomic_DNA"/>
</dbReference>
<evidence type="ECO:0000313" key="4">
    <source>
        <dbReference type="EMBL" id="MDA0163858.1"/>
    </source>
</evidence>
<evidence type="ECO:0000256" key="3">
    <source>
        <dbReference type="SAM" id="SignalP"/>
    </source>
</evidence>
<keyword evidence="2" id="KW-0472">Membrane</keyword>
<sequence length="180" mass="18088">MRRTLVLAAFGLAVLAPAAHAQQAGSTAPPGNSAIDEYVETVPGATGNRSPRPPGQAPSPALTRPQRAALEREGEVGEQLAQLIDETAPPAPAPGKPAAKRSTPATGTATTPPVTTPVAGAATTALTVADERATSPVKATLAAAIGPNDAGGLGIFFPVILVASLVGMIALTLRRRRLPM</sequence>
<gene>
    <name evidence="4" type="ORF">OM076_26545</name>
</gene>
<reference evidence="4" key="1">
    <citation type="submission" date="2022-10" db="EMBL/GenBank/DDBJ databases">
        <title>The WGS of Solirubrobacter ginsenosidimutans DSM 21036.</title>
        <authorList>
            <person name="Jiang Z."/>
        </authorList>
    </citation>
    <scope>NUCLEOTIDE SEQUENCE</scope>
    <source>
        <strain evidence="4">DSM 21036</strain>
    </source>
</reference>
<evidence type="ECO:0000256" key="1">
    <source>
        <dbReference type="SAM" id="MobiDB-lite"/>
    </source>
</evidence>
<organism evidence="4 5">
    <name type="scientific">Solirubrobacter ginsenosidimutans</name>
    <dbReference type="NCBI Taxonomy" id="490573"/>
    <lineage>
        <taxon>Bacteria</taxon>
        <taxon>Bacillati</taxon>
        <taxon>Actinomycetota</taxon>
        <taxon>Thermoleophilia</taxon>
        <taxon>Solirubrobacterales</taxon>
        <taxon>Solirubrobacteraceae</taxon>
        <taxon>Solirubrobacter</taxon>
    </lineage>
</organism>
<evidence type="ECO:0000313" key="5">
    <source>
        <dbReference type="Proteomes" id="UP001149140"/>
    </source>
</evidence>
<comment type="caution">
    <text evidence="4">The sequence shown here is derived from an EMBL/GenBank/DDBJ whole genome shotgun (WGS) entry which is preliminary data.</text>
</comment>
<dbReference type="Proteomes" id="UP001149140">
    <property type="component" value="Unassembled WGS sequence"/>
</dbReference>
<dbReference type="AlphaFoldDB" id="A0A9X3S7X4"/>